<evidence type="ECO:0000256" key="2">
    <source>
        <dbReference type="SAM" id="MobiDB-lite"/>
    </source>
</evidence>
<dbReference type="Proteomes" id="UP001163828">
    <property type="component" value="Unassembled WGS sequence"/>
</dbReference>
<feature type="compositionally biased region" description="Basic and acidic residues" evidence="2">
    <location>
        <begin position="508"/>
        <end position="524"/>
    </location>
</feature>
<feature type="compositionally biased region" description="Polar residues" evidence="2">
    <location>
        <begin position="182"/>
        <end position="195"/>
    </location>
</feature>
<reference evidence="3" key="1">
    <citation type="submission" date="2022-08" db="EMBL/GenBank/DDBJ databases">
        <authorList>
            <consortium name="DOE Joint Genome Institute"/>
            <person name="Min B."/>
            <person name="Riley R."/>
            <person name="Sierra-Patev S."/>
            <person name="Naranjo-Ortiz M."/>
            <person name="Looney B."/>
            <person name="Konkel Z."/>
            <person name="Slot J.C."/>
            <person name="Sakamoto Y."/>
            <person name="Steenwyk J.L."/>
            <person name="Rokas A."/>
            <person name="Carro J."/>
            <person name="Camarero S."/>
            <person name="Ferreira P."/>
            <person name="Molpeceres G."/>
            <person name="Ruiz-Duenas F.J."/>
            <person name="Serrano A."/>
            <person name="Henrissat B."/>
            <person name="Drula E."/>
            <person name="Hughes K.W."/>
            <person name="Mata J.L."/>
            <person name="Ishikawa N.K."/>
            <person name="Vargas-Isla R."/>
            <person name="Ushijima S."/>
            <person name="Smith C.A."/>
            <person name="Ahrendt S."/>
            <person name="Andreopoulos W."/>
            <person name="He G."/>
            <person name="Labutti K."/>
            <person name="Lipzen A."/>
            <person name="Ng V."/>
            <person name="Sandor L."/>
            <person name="Barry K."/>
            <person name="Martinez A.T."/>
            <person name="Xiao Y."/>
            <person name="Gibbons J.G."/>
            <person name="Terashima K."/>
            <person name="Hibbett D.S."/>
            <person name="Grigoriev I.V."/>
        </authorList>
    </citation>
    <scope>NUCLEOTIDE SEQUENCE</scope>
    <source>
        <strain evidence="3">TFB10827</strain>
    </source>
</reference>
<evidence type="ECO:0000256" key="1">
    <source>
        <dbReference type="SAM" id="Coils"/>
    </source>
</evidence>
<name>A0ABQ8QN65_9AGAR</name>
<dbReference type="EMBL" id="MU790529">
    <property type="protein sequence ID" value="KAJ3999965.1"/>
    <property type="molecule type" value="Genomic_DNA"/>
</dbReference>
<evidence type="ECO:0000313" key="3">
    <source>
        <dbReference type="EMBL" id="KAJ3999965.1"/>
    </source>
</evidence>
<accession>A0ABQ8QN65</accession>
<feature type="compositionally biased region" description="Basic and acidic residues" evidence="2">
    <location>
        <begin position="155"/>
        <end position="164"/>
    </location>
</feature>
<protein>
    <submittedName>
        <fullName evidence="3">Uncharacterized protein</fullName>
    </submittedName>
</protein>
<gene>
    <name evidence="3" type="ORF">F5050DRAFT_1709344</name>
</gene>
<sequence length="607" mass="66964">MSTRVTRGKKVDIDPSLIPRTRIERKDTQDKKAAIIQNAKAAADKELAEKEAQAKSAIALIEDQRALDQAQRQFLRPDLINFLKDNESFDSGDLFDSVDCQDVNISEHYTGSEYVSSRGASKLDDLSFKDPARDLSDSDSDFDYKAELEKLKTARKEAKGKADKGATAGAKKQAQKSAVRDSVSSIRTEPPTNSVDIIKGGPTAIKRARDSTSTTINIATKRPRTEISGLTDNARTILQASTATPKPKKSNIDSDGGVTQGDLNSEERLSSSGSATAGKPNGHLSSRHVDVQAVISLVPANVSIIDIKECSTSTTSKRTSVSKATLPISSTLDLRKWDTEFMPHIFDFVGAQQYQFGLSTNVDLRYLIKSHWVTVYPLLHELKDHPTIFPFVQSQIRTYRSEFGKRALKAVGCAVSDAAEDILERIQFVAGELAEDAWAYEQPGATRDTSTGAMRSPLILETFAHHFEHAKSFKVKSEFGFPAGALALSAAAVLRAFRAYENGTNSIEDTRKEQEVERKKEGKSRLSRNTETSFGEEPWADYSAEYYKTIYQANNTKWMVIFDGAEPFINIKKFEKRQVVDLTGESRAEASGEIKGNDDMTIVLSDS</sequence>
<keyword evidence="1" id="KW-0175">Coiled coil</keyword>
<comment type="caution">
    <text evidence="3">The sequence shown here is derived from an EMBL/GenBank/DDBJ whole genome shotgun (WGS) entry which is preliminary data.</text>
</comment>
<evidence type="ECO:0000313" key="4">
    <source>
        <dbReference type="Proteomes" id="UP001163828"/>
    </source>
</evidence>
<organism evidence="3 4">
    <name type="scientific">Lentinula boryana</name>
    <dbReference type="NCBI Taxonomy" id="40481"/>
    <lineage>
        <taxon>Eukaryota</taxon>
        <taxon>Fungi</taxon>
        <taxon>Dikarya</taxon>
        <taxon>Basidiomycota</taxon>
        <taxon>Agaricomycotina</taxon>
        <taxon>Agaricomycetes</taxon>
        <taxon>Agaricomycetidae</taxon>
        <taxon>Agaricales</taxon>
        <taxon>Marasmiineae</taxon>
        <taxon>Omphalotaceae</taxon>
        <taxon>Lentinula</taxon>
    </lineage>
</organism>
<feature type="region of interest" description="Disordered" evidence="2">
    <location>
        <begin position="155"/>
        <end position="283"/>
    </location>
</feature>
<keyword evidence="4" id="KW-1185">Reference proteome</keyword>
<proteinExistence type="predicted"/>
<feature type="compositionally biased region" description="Polar residues" evidence="2">
    <location>
        <begin position="228"/>
        <end position="244"/>
    </location>
</feature>
<feature type="region of interest" description="Disordered" evidence="2">
    <location>
        <begin position="508"/>
        <end position="531"/>
    </location>
</feature>
<feature type="coiled-coil region" evidence="1">
    <location>
        <begin position="33"/>
        <end position="60"/>
    </location>
</feature>
<feature type="compositionally biased region" description="Low complexity" evidence="2">
    <location>
        <begin position="165"/>
        <end position="177"/>
    </location>
</feature>